<evidence type="ECO:0000256" key="5">
    <source>
        <dbReference type="ARBA" id="ARBA00022813"/>
    </source>
</evidence>
<evidence type="ECO:0000256" key="13">
    <source>
        <dbReference type="ARBA" id="ARBA00056215"/>
    </source>
</evidence>
<evidence type="ECO:0000256" key="3">
    <source>
        <dbReference type="ARBA" id="ARBA00022691"/>
    </source>
</evidence>
<comment type="pathway">
    <text evidence="1 15">Amine and polyamine biosynthesis; S-adenosylmethioninamine biosynthesis; S-adenosylmethioninamine from S-adenosyl-L-methionine: step 1/1.</text>
</comment>
<dbReference type="GO" id="GO:0008295">
    <property type="term" value="P:spermidine biosynthetic process"/>
    <property type="evidence" value="ECO:0007669"/>
    <property type="project" value="UniProtKB-UniRule"/>
</dbReference>
<keyword evidence="10 15" id="KW-0704">Schiff base</keyword>
<comment type="cofactor">
    <cofactor evidence="15">
        <name>pyruvate</name>
        <dbReference type="ChEBI" id="CHEBI:15361"/>
    </cofactor>
    <text evidence="15">Binds 1 pyruvoyl group covalently per subunit.</text>
</comment>
<evidence type="ECO:0000256" key="8">
    <source>
        <dbReference type="ARBA" id="ARBA00023145"/>
    </source>
</evidence>
<dbReference type="AlphaFoldDB" id="A0A537K1R8"/>
<feature type="modified residue" description="Pyruvic acid (Ser); by autocatalysis" evidence="15">
    <location>
        <position position="63"/>
    </location>
</feature>
<comment type="subunit">
    <text evidence="2 15">Heterotetramer of two alpha and two beta chains arranged as a dimer of alpha/beta heterodimers.</text>
</comment>
<dbReference type="EMBL" id="VBAK01000119">
    <property type="protein sequence ID" value="TMI89715.1"/>
    <property type="molecule type" value="Genomic_DNA"/>
</dbReference>
<evidence type="ECO:0000256" key="10">
    <source>
        <dbReference type="ARBA" id="ARBA00023270"/>
    </source>
</evidence>
<proteinExistence type="inferred from homology"/>
<dbReference type="InterPro" id="IPR042286">
    <property type="entry name" value="AdoMetDC_C"/>
</dbReference>
<dbReference type="Pfam" id="PF02675">
    <property type="entry name" value="AdoMet_dc"/>
    <property type="match status" value="1"/>
</dbReference>
<evidence type="ECO:0000313" key="17">
    <source>
        <dbReference type="Proteomes" id="UP000318509"/>
    </source>
</evidence>
<evidence type="ECO:0000256" key="11">
    <source>
        <dbReference type="ARBA" id="ARBA00023317"/>
    </source>
</evidence>
<dbReference type="PANTHER" id="PTHR33866">
    <property type="entry name" value="S-ADENOSYLMETHIONINE DECARBOXYLASE PROENZYME"/>
    <property type="match status" value="1"/>
</dbReference>
<dbReference type="Proteomes" id="UP000318509">
    <property type="component" value="Unassembled WGS sequence"/>
</dbReference>
<dbReference type="InterPro" id="IPR003826">
    <property type="entry name" value="AdoMetDC_fam_prok"/>
</dbReference>
<gene>
    <name evidence="15" type="primary">speH</name>
    <name evidence="16" type="ORF">E6H00_08975</name>
</gene>
<comment type="caution">
    <text evidence="16">The sequence shown here is derived from an EMBL/GenBank/DDBJ whole genome shotgun (WGS) entry which is preliminary data.</text>
</comment>
<dbReference type="EC" id="4.1.1.50" evidence="15"/>
<comment type="catalytic activity">
    <reaction evidence="12 15">
        <text>S-adenosyl-L-methionine + H(+) = S-adenosyl 3-(methylsulfanyl)propylamine + CO2</text>
        <dbReference type="Rhea" id="RHEA:15981"/>
        <dbReference type="ChEBI" id="CHEBI:15378"/>
        <dbReference type="ChEBI" id="CHEBI:16526"/>
        <dbReference type="ChEBI" id="CHEBI:57443"/>
        <dbReference type="ChEBI" id="CHEBI:59789"/>
        <dbReference type="EC" id="4.1.1.50"/>
    </reaction>
</comment>
<feature type="active site" description="Schiff-base intermediate with substrate; via pyruvic acid" evidence="15">
    <location>
        <position position="63"/>
    </location>
</feature>
<keyword evidence="6 15" id="KW-0745">Spermidine biosynthesis</keyword>
<dbReference type="Gene3D" id="3.30.360.110">
    <property type="entry name" value="S-adenosylmethionine decarboxylase domain"/>
    <property type="match status" value="1"/>
</dbReference>
<evidence type="ECO:0000256" key="9">
    <source>
        <dbReference type="ARBA" id="ARBA00023239"/>
    </source>
</evidence>
<evidence type="ECO:0000256" key="12">
    <source>
        <dbReference type="ARBA" id="ARBA00048112"/>
    </source>
</evidence>
<dbReference type="UniPathway" id="UPA00331">
    <property type="reaction ID" value="UER00451"/>
</dbReference>
<evidence type="ECO:0000256" key="6">
    <source>
        <dbReference type="ARBA" id="ARBA00023066"/>
    </source>
</evidence>
<evidence type="ECO:0000256" key="4">
    <source>
        <dbReference type="ARBA" id="ARBA00022793"/>
    </source>
</evidence>
<organism evidence="16 17">
    <name type="scientific">Candidatus Segetimicrobium genomatis</name>
    <dbReference type="NCBI Taxonomy" id="2569760"/>
    <lineage>
        <taxon>Bacteria</taxon>
        <taxon>Bacillati</taxon>
        <taxon>Candidatus Sysuimicrobiota</taxon>
        <taxon>Candidatus Sysuimicrobiia</taxon>
        <taxon>Candidatus Sysuimicrobiales</taxon>
        <taxon>Candidatus Segetimicrobiaceae</taxon>
        <taxon>Candidatus Segetimicrobium</taxon>
    </lineage>
</organism>
<dbReference type="GO" id="GO:0004014">
    <property type="term" value="F:adenosylmethionine decarboxylase activity"/>
    <property type="evidence" value="ECO:0007669"/>
    <property type="project" value="UniProtKB-UniRule"/>
</dbReference>
<dbReference type="NCBIfam" id="TIGR03330">
    <property type="entry name" value="SAM_DCase_Bsu"/>
    <property type="match status" value="1"/>
</dbReference>
<dbReference type="PANTHER" id="PTHR33866:SF2">
    <property type="entry name" value="S-ADENOSYLMETHIONINE DECARBOXYLASE PROENZYME"/>
    <property type="match status" value="1"/>
</dbReference>
<keyword evidence="3 15" id="KW-0949">S-adenosyl-L-methionine</keyword>
<dbReference type="HAMAP" id="MF_00464">
    <property type="entry name" value="AdoMetDC_1"/>
    <property type="match status" value="1"/>
</dbReference>
<reference evidence="16 17" key="1">
    <citation type="journal article" date="2019" name="Nat. Microbiol.">
        <title>Mediterranean grassland soil C-N compound turnover is dependent on rainfall and depth, and is mediated by genomically divergent microorganisms.</title>
        <authorList>
            <person name="Diamond S."/>
            <person name="Andeer P.F."/>
            <person name="Li Z."/>
            <person name="Crits-Christoph A."/>
            <person name="Burstein D."/>
            <person name="Anantharaman K."/>
            <person name="Lane K.R."/>
            <person name="Thomas B.C."/>
            <person name="Pan C."/>
            <person name="Northen T.R."/>
            <person name="Banfield J.F."/>
        </authorList>
    </citation>
    <scope>NUCLEOTIDE SEQUENCE [LARGE SCALE GENOMIC DNA]</scope>
    <source>
        <strain evidence="16">NP_3</strain>
    </source>
</reference>
<evidence type="ECO:0000256" key="14">
    <source>
        <dbReference type="ARBA" id="ARBA00061583"/>
    </source>
</evidence>
<feature type="active site" description="Proton acceptor; for processing activity" evidence="15">
    <location>
        <position position="68"/>
    </location>
</feature>
<keyword evidence="11 15" id="KW-0670">Pyruvate</keyword>
<name>A0A537K1R8_9BACT</name>
<comment type="PTM">
    <text evidence="15">Is synthesized initially as an inactive proenzyme. Formation of the active enzyme involves a self-maturation process in which the active site pyruvoyl group is generated from an internal serine residue via an autocatalytic post-translational modification. Two non-identical subunits are generated from the proenzyme in this reaction, and the pyruvate is formed at the N-terminus of the alpha chain, which is derived from the carboxyl end of the proenzyme. The post-translation cleavage follows an unusual pathway, termed non-hydrolytic serinolysis, in which the side chain hydroxyl group of the serine supplies its oxygen atom to form the C-terminus of the beta chain, while the remainder of the serine residue undergoes an oxidative deamination to produce ammonia and the pyruvoyl group blocking the N-terminus of the alpha chain.</text>
</comment>
<keyword evidence="5 15" id="KW-0068">Autocatalytic cleavage</keyword>
<dbReference type="FunFam" id="3.30.360.110:FF:000001">
    <property type="entry name" value="S-adenosylmethionine decarboxylase proenzyme"/>
    <property type="match status" value="1"/>
</dbReference>
<evidence type="ECO:0000313" key="16">
    <source>
        <dbReference type="EMBL" id="TMI89715.1"/>
    </source>
</evidence>
<dbReference type="SUPFAM" id="SSF56276">
    <property type="entry name" value="S-adenosylmethionine decarboxylase"/>
    <property type="match status" value="1"/>
</dbReference>
<feature type="site" description="Cleavage (non-hydrolytic); by autolysis" evidence="15">
    <location>
        <begin position="62"/>
        <end position="63"/>
    </location>
</feature>
<feature type="chain" id="PRO_5023430727" description="S-adenosylmethionine decarboxylase beta chain" evidence="15">
    <location>
        <begin position="1"/>
        <end position="62"/>
    </location>
</feature>
<dbReference type="InterPro" id="IPR017716">
    <property type="entry name" value="S-AdoMet_deCOase_pro-enz"/>
</dbReference>
<keyword evidence="8 15" id="KW-0865">Zymogen</keyword>
<dbReference type="InterPro" id="IPR016067">
    <property type="entry name" value="S-AdoMet_deCO2ase_core"/>
</dbReference>
<keyword evidence="7 15" id="KW-0620">Polyamine biosynthesis</keyword>
<feature type="active site" description="Proton donor; for catalytic activity" evidence="15">
    <location>
        <position position="83"/>
    </location>
</feature>
<protein>
    <recommendedName>
        <fullName evidence="15">S-adenosylmethionine decarboxylase proenzyme</fullName>
        <shortName evidence="15">AdoMetDC</shortName>
        <shortName evidence="15">SAMDC</shortName>
        <ecNumber evidence="15">4.1.1.50</ecNumber>
    </recommendedName>
    <component>
        <recommendedName>
            <fullName evidence="15">S-adenosylmethionine decarboxylase beta chain</fullName>
        </recommendedName>
    </component>
    <component>
        <recommendedName>
            <fullName evidence="15">S-adenosylmethionine decarboxylase alpha chain</fullName>
        </recommendedName>
    </component>
</protein>
<evidence type="ECO:0000256" key="7">
    <source>
        <dbReference type="ARBA" id="ARBA00023115"/>
    </source>
</evidence>
<evidence type="ECO:0000256" key="15">
    <source>
        <dbReference type="HAMAP-Rule" id="MF_00464"/>
    </source>
</evidence>
<dbReference type="Gene3D" id="3.30.160.750">
    <property type="match status" value="1"/>
</dbReference>
<comment type="function">
    <text evidence="13 15">Catalyzes the decarboxylation of S-adenosylmethionine to S-adenosylmethioninamine (dcAdoMet), the propylamine donor required for the synthesis of the polyamines spermine and spermidine from the diamine putrescine.</text>
</comment>
<comment type="similarity">
    <text evidence="14 15">Belongs to the prokaryotic AdoMetDC family. Type 1 subfamily.</text>
</comment>
<feature type="chain" id="PRO_5023430726" description="S-adenosylmethionine decarboxylase alpha chain" evidence="15">
    <location>
        <begin position="63"/>
        <end position="165"/>
    </location>
</feature>
<evidence type="ECO:0000256" key="1">
    <source>
        <dbReference type="ARBA" id="ARBA00004911"/>
    </source>
</evidence>
<dbReference type="GO" id="GO:0005829">
    <property type="term" value="C:cytosol"/>
    <property type="evidence" value="ECO:0007669"/>
    <property type="project" value="TreeGrafter"/>
</dbReference>
<keyword evidence="9 15" id="KW-0456">Lyase</keyword>
<evidence type="ECO:0000256" key="2">
    <source>
        <dbReference type="ARBA" id="ARBA00011601"/>
    </source>
</evidence>
<dbReference type="InterPro" id="IPR042284">
    <property type="entry name" value="AdoMetDC_N"/>
</dbReference>
<accession>A0A537K1R8</accession>
<keyword evidence="4 15" id="KW-0210">Decarboxylase</keyword>
<sequence length="165" mass="18618">MEPVGHHYIVEGSGCNPEVISRVEDVEQIMVRAAEVANVQVWAISFHRFSPNGVSGVVVISESHLSVHTWPEVGYVALDIYTCGDQAKPEAAVQHALTAFGASNMHITEVTRGLDEEDKIFFHSMITWEETIPDNILNHRPRRRRRVHRRRRLAAVQATAERNSD</sequence>